<proteinExistence type="predicted"/>
<evidence type="ECO:0000313" key="3">
    <source>
        <dbReference type="Proteomes" id="UP000034961"/>
    </source>
</evidence>
<accession>A0A0G0Y1M1</accession>
<name>A0A0G0Y1M1_9BACT</name>
<evidence type="ECO:0000313" key="2">
    <source>
        <dbReference type="EMBL" id="KKR94127.1"/>
    </source>
</evidence>
<protein>
    <submittedName>
        <fullName evidence="2">Uncharacterized protein</fullName>
    </submittedName>
</protein>
<keyword evidence="1" id="KW-0812">Transmembrane</keyword>
<comment type="caution">
    <text evidence="2">The sequence shown here is derived from an EMBL/GenBank/DDBJ whole genome shotgun (WGS) entry which is preliminary data.</text>
</comment>
<dbReference type="EMBL" id="LCAN01000012">
    <property type="protein sequence ID" value="KKR94127.1"/>
    <property type="molecule type" value="Genomic_DNA"/>
</dbReference>
<feature type="transmembrane region" description="Helical" evidence="1">
    <location>
        <begin position="55"/>
        <end position="75"/>
    </location>
</feature>
<feature type="transmembrane region" description="Helical" evidence="1">
    <location>
        <begin position="28"/>
        <end position="49"/>
    </location>
</feature>
<sequence>MKYKRTGVIFIDKPPILTEPQISVLSEIIRNIGFILSGSTVVPFLFDYVDKPTTFIVVLALLTILISFATSLILIRNNKIL</sequence>
<dbReference type="AlphaFoldDB" id="A0A0G0Y1M1"/>
<gene>
    <name evidence="2" type="ORF">UU41_C0012G0009</name>
</gene>
<reference evidence="2 3" key="1">
    <citation type="journal article" date="2015" name="Nature">
        <title>rRNA introns, odd ribosomes, and small enigmatic genomes across a large radiation of phyla.</title>
        <authorList>
            <person name="Brown C.T."/>
            <person name="Hug L.A."/>
            <person name="Thomas B.C."/>
            <person name="Sharon I."/>
            <person name="Castelle C.J."/>
            <person name="Singh A."/>
            <person name="Wilkins M.J."/>
            <person name="Williams K.H."/>
            <person name="Banfield J.F."/>
        </authorList>
    </citation>
    <scope>NUCLEOTIDE SEQUENCE [LARGE SCALE GENOMIC DNA]</scope>
</reference>
<dbReference type="Proteomes" id="UP000034961">
    <property type="component" value="Unassembled WGS sequence"/>
</dbReference>
<organism evidence="2 3">
    <name type="scientific">Candidatus Roizmanbacteria bacterium GW2011_GWA1_41_13</name>
    <dbReference type="NCBI Taxonomy" id="1618474"/>
    <lineage>
        <taxon>Bacteria</taxon>
        <taxon>Candidatus Roizmaniibacteriota</taxon>
    </lineage>
</organism>
<keyword evidence="1" id="KW-1133">Transmembrane helix</keyword>
<keyword evidence="1" id="KW-0472">Membrane</keyword>
<evidence type="ECO:0000256" key="1">
    <source>
        <dbReference type="SAM" id="Phobius"/>
    </source>
</evidence>